<feature type="domain" description="Trimeric autotransporter adhesin YadA-like head" evidence="13">
    <location>
        <begin position="923"/>
        <end position="949"/>
    </location>
</feature>
<evidence type="ECO:0000259" key="12">
    <source>
        <dbReference type="Pfam" id="PF03895"/>
    </source>
</evidence>
<dbReference type="RefSeq" id="WP_309635440.1">
    <property type="nucleotide sequence ID" value="NZ_JARWAL010000001.1"/>
</dbReference>
<dbReference type="Gene3D" id="2.150.10.10">
    <property type="entry name" value="Serralysin-like metalloprotease, C-terminal"/>
    <property type="match status" value="6"/>
</dbReference>
<feature type="domain" description="Trimeric autotransporter adhesin YadA-like head" evidence="13">
    <location>
        <begin position="505"/>
        <end position="531"/>
    </location>
</feature>
<feature type="domain" description="Trimeric autotransporter adhesin YadA-like stalk" evidence="14">
    <location>
        <begin position="2190"/>
        <end position="2230"/>
    </location>
</feature>
<feature type="domain" description="Trimeric autotransporter adhesin YadA-like head" evidence="13">
    <location>
        <begin position="1140"/>
        <end position="1162"/>
    </location>
</feature>
<dbReference type="CDD" id="cd12820">
    <property type="entry name" value="LbR_YadA-like"/>
    <property type="match status" value="3"/>
</dbReference>
<dbReference type="Pfam" id="PF05662">
    <property type="entry name" value="YadA_stalk"/>
    <property type="match status" value="12"/>
</dbReference>
<feature type="domain" description="Trimeric autotransporter adhesin YadA-like stalk" evidence="14">
    <location>
        <begin position="2829"/>
        <end position="2866"/>
    </location>
</feature>
<feature type="domain" description="Trimeric autotransporter adhesin YadA-like stalk" evidence="14">
    <location>
        <begin position="329"/>
        <end position="353"/>
    </location>
</feature>
<feature type="region of interest" description="Disordered" evidence="11">
    <location>
        <begin position="998"/>
        <end position="1056"/>
    </location>
</feature>
<keyword evidence="9" id="KW-0472">Membrane</keyword>
<feature type="domain" description="Trimeric autotransporter adhesin YadA-like stalk" evidence="14">
    <location>
        <begin position="1485"/>
        <end position="1521"/>
    </location>
</feature>
<evidence type="ECO:0000313" key="17">
    <source>
        <dbReference type="Proteomes" id="UP001252270"/>
    </source>
</evidence>
<feature type="domain" description="ESPR" evidence="15">
    <location>
        <begin position="35"/>
        <end position="68"/>
    </location>
</feature>
<gene>
    <name evidence="16" type="ORF">QC820_01035</name>
</gene>
<feature type="domain" description="Trimeric autotransporter adhesin YadA-like head" evidence="13">
    <location>
        <begin position="881"/>
        <end position="905"/>
    </location>
</feature>
<feature type="domain" description="Trimeric autotransporter adhesin YadA-like stalk" evidence="14">
    <location>
        <begin position="734"/>
        <end position="768"/>
    </location>
</feature>
<reference evidence="16 17" key="1">
    <citation type="submission" date="2023-04" db="EMBL/GenBank/DDBJ databases">
        <title>A long-awaited taxogenomic arrangement of the family Halomonadaceae.</title>
        <authorList>
            <person name="De La Haba R."/>
            <person name="Chuvochina M."/>
            <person name="Wittouck S."/>
            <person name="Arahal D.R."/>
            <person name="Sanchez-Porro C."/>
            <person name="Hugenholtz P."/>
            <person name="Ventosa A."/>
        </authorList>
    </citation>
    <scope>NUCLEOTIDE SEQUENCE [LARGE SCALE GENOMIC DNA]</scope>
    <source>
        <strain evidence="16 17">DSM 17332</strain>
    </source>
</reference>
<feature type="domain" description="Trimeric autotransporter adhesin YadA-like stalk" evidence="14">
    <location>
        <begin position="2947"/>
        <end position="2986"/>
    </location>
</feature>
<evidence type="ECO:0000256" key="6">
    <source>
        <dbReference type="ARBA" id="ARBA00022692"/>
    </source>
</evidence>
<feature type="compositionally biased region" description="Polar residues" evidence="11">
    <location>
        <begin position="1011"/>
        <end position="1022"/>
    </location>
</feature>
<dbReference type="Gene3D" id="6.20.50.100">
    <property type="match status" value="9"/>
</dbReference>
<dbReference type="Proteomes" id="UP001252270">
    <property type="component" value="Unassembled WGS sequence"/>
</dbReference>
<dbReference type="EMBL" id="JARWAL010000001">
    <property type="protein sequence ID" value="MDR5891384.1"/>
    <property type="molecule type" value="Genomic_DNA"/>
</dbReference>
<dbReference type="Gene3D" id="1.20.5.170">
    <property type="match status" value="2"/>
</dbReference>
<evidence type="ECO:0000259" key="13">
    <source>
        <dbReference type="Pfam" id="PF05658"/>
    </source>
</evidence>
<sequence length="3065" mass="303319">MRISDSLECRKKVLSPAKPAAAEPDNRNNTSQVDMNKVFRIIWNRTLGRLVVASEAARSQGKSGVEHLQVAPMVAINTPPMGRLRPLALAIGLAAAGAATPAAIAQDATYDNVTVNNQLVVSGTAILSALEVSGSAAFDGPLTVGGVSVATASDIDGLDTRVGVNEAAITGLDGRVDANETAITGLDGRVDANETAITGLDGRVDANETAITGLDGRVGASETAIAGLDTRVGDNESAIAAVEATASAGWDISAEGNAGENVAPGGAVDFSGDGNIEVGRDGTNLTFSLADEIEVASVSAGDVTLGTSGLTISGGPSVTSGGVDAGGQRITNVAAGDLSADSTDAIVGSQIFDLFIEEGAGGVRYFRARSAQPDSEALGNESIAIGPNTVAEGESSLAAGDGARTAETAAGAIALGEGASVGTEDGAVDDGEGSIAIGRDSQASGTRTLALGDGAAVEDERVEDAMALGTGAVVSGMESDRALAAGFEANASSADATAVGASASASGGSSTALGAGSDASGGSSIALGDNASASAGGALAAGAGSVAATADSISLGTGAGVGTLGDAGGDRTDHIAIGRASGQSVAGNQNTAIGLQAGSSVEGDQNVAIGTRAGQGLVGNRNVALGHEANLNAGGVDRATAIGGQTSAARDAVAVGYEAEAEDSGVALGTNTSAGSTAVALGRNAEAEGGSVALGAGSAAVSSDAGGAGYLTGSSFSDGTVVSVGNTESGQSRRIVNVADGAQDLDAVNVGQLKGAQQSVATLIGGGVVLNPDGTYSPITVQNTDGDDVTFTTVVEAIGAVTSGEVDILPVDAVRYNAEGGISNLSAGVNATDAVNVEQLNEAVAESGVKYFSVNSTEPANRDNTLASGTDALAIGPATSADGSSSLAVGHLAKTVGDQSVALGYRVEALGNESTAIGSRSEAYGDGGVAIGQRAVSEGENSIVIGTRAEADPKADGTVDNAIVIGTEAEATADNGIAIGERALASEDRAVAQGFNAEASAEDAQAHGSRSRATGVSSQASGTDARASGVNAQASGTDARASGTSSIATGTDARGYASDGIAMGTGARSGLANPLPEEAFRNTNGIAIGNSSLADNRNALALGVEAQAREESSTALGDSAEATAVDALAVGSSARSTAGSASALGEGAEATHERSVALGAGSTTSAPIGTSGATIDKVDYNYAGADPVATVSVGSEGEERTITNVAAGRVSAASTDAINGSQLYGTNMALESLADDLDTAGASVADVLGGNAAYDPETHQVTTSNVGGTGEDTVHDAIEYAAQGWDVSANGADSENVAPGGSVDFSNTDDNIVIARDGTDLTFGLSDELEIASSITVGDTVIDGDSLATSNLDVGGGTFVVEGDNVTYGGNEVATQADGLSFAGNTGGTIDKTLGDSSPLTISGGLASSEASSGANLRVDSDGDQLNLVMARNLTDLDSITINDGPVIDSAGVTIGDVNLDDSGLTIAGGPSVTDAGIDAGDQVVSNVAPGVDGSDAVNVDQLGEVSEVANRGWNISANGEDEPANVAPGGTVDFASSDENIVITRDGTDLDFALADDLTGLESIGLNGIDGADGLTIRGGDGAPGTPGLDGEDGITRIIYEDADGTPYEVATMDDGLVFAGNTGDDIARKLGETLTISGELEEGEDATGANLRVNSDGDQLNLVMARNLTDLDSITINDGPVIDSAGVTIGDVNLDDSGLTIAGGPSVTDAGIDAGDQVVSNVAPGVDGSDAVNVDQLGEVSEVANRGWNISANGEDEPANVAPGGTVDFASSDENIVITRDGTDLDFALADDLTGLESIGLNGIDGADGLTIRGGDGTPGTPGLDGEDGITRIIYEDADGTPYEVATMDDGLVFAGNTGDDIARKLGETLTISGELEEGEDATGANLRVDSDGDQLNLVMARNLTDLDSIIINDGPVIDSAGVTIGGVNLDGSGLTITGGPSVTDAGINAGDQVISNLAPGVDGSDAVNVDQLGEVSEVANRGWNISANGEDEPANVAPDGTVDFASSDENIVITRDGTDLDFALADDLTGLESIGLNGIDGADGLTIRGGDGAPGLDGEDGITRIIYEDADGTPYEVATMDDGLVFAGNTGDDIARKLGETLTISGELEEGKDATGANLRVNSDGDQLNLVMARNLTDLDSITINDGPVIDSAGVTIGDVNLDDSGLTIAGGPSVTDAGIDAGDQVVSNVAPGVDGSDAVNVDQLGEVSEVANRGWNISAQGGSETNVAPGGSVDLNNADGNLVLTKVDDSNDVTFDLAENIDLGEDGSVTTGDTVLNNDGVTVAGASSNDPSTTIGAGSIEVAGSGATPNTVIIDGEAGTVSGLTNQTLDAPDFADGSGRAASEEQLELVNQTANAGWNLTGSGADAVNIGPNGAVDFRGDANLSVAQSGIDDDGQIDITLNRDLDLDSVTTGDTVMDSAGVRIGDVDGDGASTEVGAGTIILAANPTTGPANEVIIDANTGTIGGLTNRDFDPDSFVSGQAATEDQLGQVYTVANAGWNVSVGGEGALEDGSNNVGPESVVDFSNTDGNILIDRDGTDLAFSLNPELDLGEEGRVTIGGTVMDDDGVRVGDNVQLGEDGLVIAGGPSVTDAGIDAGDQVITSVAAGEVSETSTDAINGSQLYAVQNIAESGWSLSGSGENAVNIGPNGAVDFQGDSNITVSQAGVDQDGVIEVALNDSITLGEGDNAVTVDGENGRVSVGDTIMNGDGISVGDDVHLGSAGLVINGGPSVTTSGIDAGGMRITNLMAGVEATDAVNVSQLNEGVAAATTEVTAGSNISVSESTGDNGQTIYTVETQRDVNFDSIEVGTVNIDQNNVDENGNTIITGVGRGEVSENSTDAVNGSQLWDVQQELGDINESLDGGMNFAADEGDAVNRRLGDTMAVSGDDNITTRTTGDGVQVTMNRDLDVDSVTTGRTTVSDQGVTIDGGPSMTVDGIDGGGMRITNVAPGVDATDAVNVGQMQELNQRFANEINNVHGRIDNVERNANAGTASALAAGTVPQAWMPGKSMVGVGAGTYEGESAVSVGVSRLSDNGRWIIQGKVTGDSQSNFGAGVGAGWHW</sequence>
<keyword evidence="8" id="KW-0653">Protein transport</keyword>
<keyword evidence="10" id="KW-0998">Cell outer membrane</keyword>
<dbReference type="Gene3D" id="6.10.250.2040">
    <property type="match status" value="1"/>
</dbReference>
<dbReference type="InterPro" id="IPR008640">
    <property type="entry name" value="Adhesin_Head_dom"/>
</dbReference>
<keyword evidence="17" id="KW-1185">Reference proteome</keyword>
<dbReference type="Pfam" id="PF05658">
    <property type="entry name" value="YadA_head"/>
    <property type="match status" value="10"/>
</dbReference>
<keyword evidence="6" id="KW-0812">Transmembrane</keyword>
<feature type="domain" description="Trimeric autotransporter adhesin YadA-like head" evidence="13">
    <location>
        <begin position="1111"/>
        <end position="1134"/>
    </location>
</feature>
<evidence type="ECO:0000259" key="14">
    <source>
        <dbReference type="Pfam" id="PF05662"/>
    </source>
</evidence>
<dbReference type="InterPro" id="IPR024973">
    <property type="entry name" value="ESPR"/>
</dbReference>
<dbReference type="Gene3D" id="2.20.70.140">
    <property type="match status" value="8"/>
</dbReference>
<comment type="similarity">
    <text evidence="3">Belongs to the autotransporter-2 (AT-2) (TC 1.B.40) family.</text>
</comment>
<evidence type="ECO:0000256" key="7">
    <source>
        <dbReference type="ARBA" id="ARBA00022729"/>
    </source>
</evidence>
<dbReference type="InterPro" id="IPR005594">
    <property type="entry name" value="YadA_C"/>
</dbReference>
<feature type="domain" description="Trimeric autotransporter adhesin YadA-like stalk" evidence="14">
    <location>
        <begin position="1721"/>
        <end position="1757"/>
    </location>
</feature>
<feature type="domain" description="Trimeric autotransporter adhesin YadA-like head" evidence="13">
    <location>
        <begin position="960"/>
        <end position="980"/>
    </location>
</feature>
<proteinExistence type="inferred from homology"/>
<evidence type="ECO:0000313" key="16">
    <source>
        <dbReference type="EMBL" id="MDR5891384.1"/>
    </source>
</evidence>
<feature type="domain" description="Trimeric autotransporter adhesin YadA-like stalk" evidence="14">
    <location>
        <begin position="2605"/>
        <end position="2648"/>
    </location>
</feature>
<evidence type="ECO:0000259" key="15">
    <source>
        <dbReference type="Pfam" id="PF13018"/>
    </source>
</evidence>
<feature type="domain" description="Trimeric autotransporter adhesin YadA-like stalk" evidence="14">
    <location>
        <begin position="2746"/>
        <end position="2785"/>
    </location>
</feature>
<evidence type="ECO:0000256" key="10">
    <source>
        <dbReference type="ARBA" id="ARBA00023237"/>
    </source>
</evidence>
<feature type="domain" description="Trimeric autotransporter adhesin YadA-like head" evidence="13">
    <location>
        <begin position="431"/>
        <end position="455"/>
    </location>
</feature>
<feature type="domain" description="Trimeric autotransporter adhesin YadA-like stalk" evidence="14">
    <location>
        <begin position="1202"/>
        <end position="1245"/>
    </location>
</feature>
<feature type="domain" description="Trimeric autotransporter adhesin YadA-like head" evidence="13">
    <location>
        <begin position="1083"/>
        <end position="1105"/>
    </location>
</feature>
<evidence type="ECO:0000256" key="4">
    <source>
        <dbReference type="ARBA" id="ARBA00022448"/>
    </source>
</evidence>
<evidence type="ECO:0000256" key="2">
    <source>
        <dbReference type="ARBA" id="ARBA00004442"/>
    </source>
</evidence>
<dbReference type="InterPro" id="IPR011049">
    <property type="entry name" value="Serralysin-like_metalloprot_C"/>
</dbReference>
<organism evidence="16 17">
    <name type="scientific">Halomonas mongoliensis</name>
    <dbReference type="NCBI Taxonomy" id="321265"/>
    <lineage>
        <taxon>Bacteria</taxon>
        <taxon>Pseudomonadati</taxon>
        <taxon>Pseudomonadota</taxon>
        <taxon>Gammaproteobacteria</taxon>
        <taxon>Oceanospirillales</taxon>
        <taxon>Halomonadaceae</taxon>
        <taxon>Halomonas</taxon>
    </lineage>
</organism>
<keyword evidence="5" id="KW-1134">Transmembrane beta strand</keyword>
<evidence type="ECO:0000256" key="9">
    <source>
        <dbReference type="ARBA" id="ARBA00023136"/>
    </source>
</evidence>
<evidence type="ECO:0000256" key="1">
    <source>
        <dbReference type="ARBA" id="ARBA00004241"/>
    </source>
</evidence>
<dbReference type="Pfam" id="PF03895">
    <property type="entry name" value="YadA_anchor"/>
    <property type="match status" value="1"/>
</dbReference>
<evidence type="ECO:0000256" key="3">
    <source>
        <dbReference type="ARBA" id="ARBA00005848"/>
    </source>
</evidence>
<dbReference type="InterPro" id="IPR045584">
    <property type="entry name" value="Pilin-like"/>
</dbReference>
<feature type="domain" description="Trimeric autotransporter adhesin YadA-like head" evidence="13">
    <location>
        <begin position="377"/>
        <end position="403"/>
    </location>
</feature>
<keyword evidence="4" id="KW-0813">Transport</keyword>
<dbReference type="Pfam" id="PF13018">
    <property type="entry name" value="ESPR"/>
    <property type="match status" value="1"/>
</dbReference>
<feature type="domain" description="Trimeric autotransporter adhesin YadA-like head" evidence="13">
    <location>
        <begin position="1027"/>
        <end position="1053"/>
    </location>
</feature>
<comment type="subcellular location">
    <subcellularLocation>
        <location evidence="2">Cell outer membrane</location>
    </subcellularLocation>
    <subcellularLocation>
        <location evidence="1">Cell surface</location>
    </subcellularLocation>
</comment>
<evidence type="ECO:0000256" key="5">
    <source>
        <dbReference type="ARBA" id="ARBA00022452"/>
    </source>
</evidence>
<dbReference type="SUPFAM" id="SSF101967">
    <property type="entry name" value="Adhesin YadA, collagen-binding domain"/>
    <property type="match status" value="12"/>
</dbReference>
<accession>A0ABU1GHA8</accession>
<feature type="domain" description="Trimeric autotransporter adhesin YadA-like C-terminal membrane anchor" evidence="12">
    <location>
        <begin position="3005"/>
        <end position="3065"/>
    </location>
</feature>
<keyword evidence="7" id="KW-0732">Signal</keyword>
<name>A0ABU1GHA8_9GAMM</name>
<dbReference type="Gene3D" id="3.30.1300.30">
    <property type="entry name" value="GSPII I/J protein-like"/>
    <property type="match status" value="1"/>
</dbReference>
<feature type="compositionally biased region" description="Polar residues" evidence="11">
    <location>
        <begin position="1030"/>
        <end position="1049"/>
    </location>
</feature>
<evidence type="ECO:0000256" key="11">
    <source>
        <dbReference type="SAM" id="MobiDB-lite"/>
    </source>
</evidence>
<protein>
    <submittedName>
        <fullName evidence="16">YadA-like family protein</fullName>
    </submittedName>
</protein>
<dbReference type="Gene3D" id="1.20.5.340">
    <property type="match status" value="1"/>
</dbReference>
<dbReference type="SUPFAM" id="SSF54523">
    <property type="entry name" value="Pili subunits"/>
    <property type="match status" value="1"/>
</dbReference>
<dbReference type="InterPro" id="IPR008635">
    <property type="entry name" value="Coiled_stalk_dom"/>
</dbReference>
<feature type="domain" description="Trimeric autotransporter adhesin YadA-like stalk" evidence="14">
    <location>
        <begin position="1957"/>
        <end position="1993"/>
    </location>
</feature>
<feature type="domain" description="Trimeric autotransporter adhesin YadA-like stalk" evidence="14">
    <location>
        <begin position="822"/>
        <end position="855"/>
    </location>
</feature>
<comment type="caution">
    <text evidence="16">The sequence shown here is derived from an EMBL/GenBank/DDBJ whole genome shotgun (WGS) entry which is preliminary data.</text>
</comment>
<evidence type="ECO:0000256" key="8">
    <source>
        <dbReference type="ARBA" id="ARBA00022927"/>
    </source>
</evidence>